<proteinExistence type="inferred from homology"/>
<gene>
    <name evidence="5" type="primary">rpmG</name>
    <name evidence="6" type="ORF">A3H01_00325</name>
</gene>
<dbReference type="InterPro" id="IPR011332">
    <property type="entry name" value="Ribosomal_zn-bd"/>
</dbReference>
<evidence type="ECO:0000256" key="1">
    <source>
        <dbReference type="ARBA" id="ARBA00007596"/>
    </source>
</evidence>
<dbReference type="NCBIfam" id="NF001764">
    <property type="entry name" value="PRK00504.1"/>
    <property type="match status" value="1"/>
</dbReference>
<organism evidence="6 7">
    <name type="scientific">Candidatus Wildermuthbacteria bacterium RIFCSPLOWO2_12_FULL_40_9</name>
    <dbReference type="NCBI Taxonomy" id="1802467"/>
    <lineage>
        <taxon>Bacteria</taxon>
        <taxon>Candidatus Wildermuthiibacteriota</taxon>
    </lineage>
</organism>
<comment type="similarity">
    <text evidence="1 5">Belongs to the bacterial ribosomal protein bL33 family.</text>
</comment>
<dbReference type="NCBIfam" id="TIGR01023">
    <property type="entry name" value="rpmG_bact"/>
    <property type="match status" value="1"/>
</dbReference>
<dbReference type="GO" id="GO:1990904">
    <property type="term" value="C:ribonucleoprotein complex"/>
    <property type="evidence" value="ECO:0007669"/>
    <property type="project" value="UniProtKB-KW"/>
</dbReference>
<dbReference type="Pfam" id="PF00471">
    <property type="entry name" value="Ribosomal_L33"/>
    <property type="match status" value="1"/>
</dbReference>
<dbReference type="GO" id="GO:0005737">
    <property type="term" value="C:cytoplasm"/>
    <property type="evidence" value="ECO:0007669"/>
    <property type="project" value="UniProtKB-ARBA"/>
</dbReference>
<reference evidence="6 7" key="1">
    <citation type="journal article" date="2016" name="Nat. Commun.">
        <title>Thousands of microbial genomes shed light on interconnected biogeochemical processes in an aquifer system.</title>
        <authorList>
            <person name="Anantharaman K."/>
            <person name="Brown C.T."/>
            <person name="Hug L.A."/>
            <person name="Sharon I."/>
            <person name="Castelle C.J."/>
            <person name="Probst A.J."/>
            <person name="Thomas B.C."/>
            <person name="Singh A."/>
            <person name="Wilkins M.J."/>
            <person name="Karaoz U."/>
            <person name="Brodie E.L."/>
            <person name="Williams K.H."/>
            <person name="Hubbard S.S."/>
            <person name="Banfield J.F."/>
        </authorList>
    </citation>
    <scope>NUCLEOTIDE SEQUENCE [LARGE SCALE GENOMIC DNA]</scope>
</reference>
<evidence type="ECO:0000256" key="5">
    <source>
        <dbReference type="HAMAP-Rule" id="MF_00294"/>
    </source>
</evidence>
<evidence type="ECO:0000256" key="3">
    <source>
        <dbReference type="ARBA" id="ARBA00023274"/>
    </source>
</evidence>
<evidence type="ECO:0000256" key="4">
    <source>
        <dbReference type="ARBA" id="ARBA00035176"/>
    </source>
</evidence>
<dbReference type="InterPro" id="IPR001705">
    <property type="entry name" value="Ribosomal_bL33"/>
</dbReference>
<dbReference type="EMBL" id="MHUM01000032">
    <property type="protein sequence ID" value="OHA76269.1"/>
    <property type="molecule type" value="Genomic_DNA"/>
</dbReference>
<dbReference type="InterPro" id="IPR038584">
    <property type="entry name" value="Ribosomal_bL33_sf"/>
</dbReference>
<dbReference type="GO" id="GO:0003735">
    <property type="term" value="F:structural constituent of ribosome"/>
    <property type="evidence" value="ECO:0007669"/>
    <property type="project" value="InterPro"/>
</dbReference>
<evidence type="ECO:0000256" key="2">
    <source>
        <dbReference type="ARBA" id="ARBA00022980"/>
    </source>
</evidence>
<dbReference type="Gene3D" id="2.20.28.120">
    <property type="entry name" value="Ribosomal protein L33"/>
    <property type="match status" value="1"/>
</dbReference>
<dbReference type="AlphaFoldDB" id="A0A1G2RV57"/>
<name>A0A1G2RV57_9BACT</name>
<evidence type="ECO:0000313" key="6">
    <source>
        <dbReference type="EMBL" id="OHA76269.1"/>
    </source>
</evidence>
<sequence>MATKKPFIKLQCSECKRINYFTRKSKGKTGITEKKLELKKFCRWCKKHTPHKEVKK</sequence>
<dbReference type="SUPFAM" id="SSF57829">
    <property type="entry name" value="Zn-binding ribosomal proteins"/>
    <property type="match status" value="1"/>
</dbReference>
<dbReference type="Proteomes" id="UP000177853">
    <property type="component" value="Unassembled WGS sequence"/>
</dbReference>
<dbReference type="GO" id="GO:0005840">
    <property type="term" value="C:ribosome"/>
    <property type="evidence" value="ECO:0007669"/>
    <property type="project" value="UniProtKB-KW"/>
</dbReference>
<protein>
    <recommendedName>
        <fullName evidence="4 5">Large ribosomal subunit protein bL33</fullName>
    </recommendedName>
</protein>
<evidence type="ECO:0000313" key="7">
    <source>
        <dbReference type="Proteomes" id="UP000177853"/>
    </source>
</evidence>
<comment type="caution">
    <text evidence="6">The sequence shown here is derived from an EMBL/GenBank/DDBJ whole genome shotgun (WGS) entry which is preliminary data.</text>
</comment>
<accession>A0A1G2RV57</accession>
<dbReference type="GO" id="GO:0006412">
    <property type="term" value="P:translation"/>
    <property type="evidence" value="ECO:0007669"/>
    <property type="project" value="UniProtKB-UniRule"/>
</dbReference>
<dbReference type="HAMAP" id="MF_00294">
    <property type="entry name" value="Ribosomal_bL33"/>
    <property type="match status" value="1"/>
</dbReference>
<keyword evidence="3 5" id="KW-0687">Ribonucleoprotein</keyword>
<keyword evidence="2 5" id="KW-0689">Ribosomal protein</keyword>